<gene>
    <name evidence="1" type="ORF">UFOVP115_85</name>
</gene>
<reference evidence="1" key="1">
    <citation type="submission" date="2020-04" db="EMBL/GenBank/DDBJ databases">
        <authorList>
            <person name="Chiriac C."/>
            <person name="Salcher M."/>
            <person name="Ghai R."/>
            <person name="Kavagutti S V."/>
        </authorList>
    </citation>
    <scope>NUCLEOTIDE SEQUENCE</scope>
</reference>
<sequence length="141" mass="16117">MRSENKVPIYEGVALYKSLNVNGTVMLACEDAEEAQRWCKEHKLIDVDGFISNKTIGEYEDKQYLKIQHQQASGPVYFVILADVELAKKCLENGIKALLWLHPTYLSPRFRPDGGAGRKSWSELVGELDRQVDMMLEDDRL</sequence>
<dbReference type="PROSITE" id="PS51257">
    <property type="entry name" value="PROKAR_LIPOPROTEIN"/>
    <property type="match status" value="1"/>
</dbReference>
<evidence type="ECO:0000313" key="1">
    <source>
        <dbReference type="EMBL" id="CAB4129681.1"/>
    </source>
</evidence>
<proteinExistence type="predicted"/>
<accession>A0A6J5L5P0</accession>
<name>A0A6J5L5P0_9CAUD</name>
<protein>
    <submittedName>
        <fullName evidence="1">Uncharacterized protein</fullName>
    </submittedName>
</protein>
<organism evidence="1">
    <name type="scientific">uncultured Caudovirales phage</name>
    <dbReference type="NCBI Taxonomy" id="2100421"/>
    <lineage>
        <taxon>Viruses</taxon>
        <taxon>Duplodnaviria</taxon>
        <taxon>Heunggongvirae</taxon>
        <taxon>Uroviricota</taxon>
        <taxon>Caudoviricetes</taxon>
        <taxon>Peduoviridae</taxon>
        <taxon>Maltschvirus</taxon>
        <taxon>Maltschvirus maltsch</taxon>
    </lineage>
</organism>
<dbReference type="EMBL" id="LR796236">
    <property type="protein sequence ID" value="CAB4129681.1"/>
    <property type="molecule type" value="Genomic_DNA"/>
</dbReference>